<organism evidence="1 2">
    <name type="scientific">Pseudovibrio ascidiaceicola</name>
    <dbReference type="NCBI Taxonomy" id="285279"/>
    <lineage>
        <taxon>Bacteria</taxon>
        <taxon>Pseudomonadati</taxon>
        <taxon>Pseudomonadota</taxon>
        <taxon>Alphaproteobacteria</taxon>
        <taxon>Hyphomicrobiales</taxon>
        <taxon>Stappiaceae</taxon>
        <taxon>Pseudovibrio</taxon>
    </lineage>
</organism>
<keyword evidence="2" id="KW-1185">Reference proteome</keyword>
<evidence type="ECO:0000313" key="1">
    <source>
        <dbReference type="EMBL" id="SFK51844.1"/>
    </source>
</evidence>
<comment type="caution">
    <text evidence="1">The sequence shown here is derived from an EMBL/GenBank/DDBJ whole genome shotgun (WGS) entry which is preliminary data.</text>
</comment>
<protein>
    <submittedName>
        <fullName evidence="1">Uncharacterized protein</fullName>
    </submittedName>
</protein>
<proteinExistence type="predicted"/>
<dbReference type="EMBL" id="FOSK01000006">
    <property type="protein sequence ID" value="SFK51844.1"/>
    <property type="molecule type" value="Genomic_DNA"/>
</dbReference>
<dbReference type="Proteomes" id="UP000199598">
    <property type="component" value="Unassembled WGS sequence"/>
</dbReference>
<accession>A0A1I4A696</accession>
<reference evidence="1 2" key="1">
    <citation type="submission" date="2016-10" db="EMBL/GenBank/DDBJ databases">
        <authorList>
            <person name="Varghese N."/>
            <person name="Submissions S."/>
        </authorList>
    </citation>
    <scope>NUCLEOTIDE SEQUENCE [LARGE SCALE GENOMIC DNA]</scope>
    <source>
        <strain evidence="1 2">DSM 16392</strain>
    </source>
</reference>
<sequence>MKPVKDRKVLPMYFINPSFMNPFSSLVLYSWMLFPLLSGTASAENSVQADKMNCHPSSWTEVAPALEKKHACIKKEGTPINLTILRFALSEFKLELTGSSEAGEVPSIIDVDRKDEDPTLEFNIKSVVQNSPEALVIAAAGYPQNNELFIPSGYLRISGKNLASQDTRSSFKSAILCLNEGDGKGSRLVVFNAFENYTPITLNQRVTNPDNCKDVIQAGPRIIEYRARKGIKGPTEIKQNFTVLGQGNGPAFYGYILYNHTLLNLFELQSILLNLQDFSDANAKMDTDKKMRVATVIATSEFSSLAIKKTLNQSTSQSAANEAPDQLDQFELIGKTDIDQPTFLRIRKN</sequence>
<evidence type="ECO:0000313" key="2">
    <source>
        <dbReference type="Proteomes" id="UP000199598"/>
    </source>
</evidence>
<name>A0A1I4A696_9HYPH</name>
<gene>
    <name evidence="1" type="ORF">SAMN04488518_10612</name>
</gene>
<dbReference type="RefSeq" id="WP_093519782.1">
    <property type="nucleotide sequence ID" value="NZ_FOSK01000006.1"/>
</dbReference>